<dbReference type="OrthoDB" id="4126315at2759"/>
<dbReference type="SUPFAM" id="SSF54909">
    <property type="entry name" value="Dimeric alpha+beta barrel"/>
    <property type="match status" value="1"/>
</dbReference>
<sequence length="94" mass="10804">MSDSKFPGMSLHVTIFVAPEEVPKFLAFLRTAYEAVIKEPECTFFEVYTNPSVPGQVSWVEGWNKDFKWLMEVMDRLPGWAAAKPEHFEGKYEG</sequence>
<reference evidence="1 2" key="1">
    <citation type="submission" date="2018-05" db="EMBL/GenBank/DDBJ databases">
        <title>Genome sequencing and assembly of the regulated plant pathogen Lachnellula willkommii and related sister species for the development of diagnostic species identification markers.</title>
        <authorList>
            <person name="Giroux E."/>
            <person name="Bilodeau G."/>
        </authorList>
    </citation>
    <scope>NUCLEOTIDE SEQUENCE [LARGE SCALE GENOMIC DNA]</scope>
    <source>
        <strain evidence="1 2">CBS 268.59</strain>
    </source>
</reference>
<dbReference type="InterPro" id="IPR011008">
    <property type="entry name" value="Dimeric_a/b-barrel"/>
</dbReference>
<gene>
    <name evidence="1" type="ORF">LSUE1_G003854</name>
</gene>
<keyword evidence="2" id="KW-1185">Reference proteome</keyword>
<dbReference type="Proteomes" id="UP000469558">
    <property type="component" value="Unassembled WGS sequence"/>
</dbReference>
<evidence type="ECO:0000313" key="1">
    <source>
        <dbReference type="EMBL" id="TVY84090.1"/>
    </source>
</evidence>
<protein>
    <recommendedName>
        <fullName evidence="3">ABM domain-containing protein</fullName>
    </recommendedName>
</protein>
<name>A0A8T9CJ33_9HELO</name>
<proteinExistence type="predicted"/>
<evidence type="ECO:0008006" key="3">
    <source>
        <dbReference type="Google" id="ProtNLM"/>
    </source>
</evidence>
<organism evidence="1 2">
    <name type="scientific">Lachnellula suecica</name>
    <dbReference type="NCBI Taxonomy" id="602035"/>
    <lineage>
        <taxon>Eukaryota</taxon>
        <taxon>Fungi</taxon>
        <taxon>Dikarya</taxon>
        <taxon>Ascomycota</taxon>
        <taxon>Pezizomycotina</taxon>
        <taxon>Leotiomycetes</taxon>
        <taxon>Helotiales</taxon>
        <taxon>Lachnaceae</taxon>
        <taxon>Lachnellula</taxon>
    </lineage>
</organism>
<accession>A0A8T9CJ33</accession>
<dbReference type="EMBL" id="QGMK01000119">
    <property type="protein sequence ID" value="TVY84090.1"/>
    <property type="molecule type" value="Genomic_DNA"/>
</dbReference>
<comment type="caution">
    <text evidence="1">The sequence shown here is derived from an EMBL/GenBank/DDBJ whole genome shotgun (WGS) entry which is preliminary data.</text>
</comment>
<dbReference type="Gene3D" id="3.30.70.100">
    <property type="match status" value="1"/>
</dbReference>
<evidence type="ECO:0000313" key="2">
    <source>
        <dbReference type="Proteomes" id="UP000469558"/>
    </source>
</evidence>
<dbReference type="AlphaFoldDB" id="A0A8T9CJ33"/>